<dbReference type="GO" id="GO:0008168">
    <property type="term" value="F:methyltransferase activity"/>
    <property type="evidence" value="ECO:0007669"/>
    <property type="project" value="UniProtKB-KW"/>
</dbReference>
<protein>
    <submittedName>
        <fullName evidence="2">Methyltransferase FkbM family</fullName>
    </submittedName>
</protein>
<dbReference type="InterPro" id="IPR006342">
    <property type="entry name" value="FkbM_mtfrase"/>
</dbReference>
<dbReference type="PANTHER" id="PTHR34203:SF15">
    <property type="entry name" value="SLL1173 PROTEIN"/>
    <property type="match status" value="1"/>
</dbReference>
<dbReference type="HOGENOM" id="CLU_048284_0_0_9"/>
<dbReference type="NCBIfam" id="TIGR01444">
    <property type="entry name" value="fkbM_fam"/>
    <property type="match status" value="1"/>
</dbReference>
<gene>
    <name evidence="2" type="ordered locus">CLD_3206</name>
</gene>
<evidence type="ECO:0000259" key="1">
    <source>
        <dbReference type="Pfam" id="PF05050"/>
    </source>
</evidence>
<accession>B1IJX9</accession>
<dbReference type="PANTHER" id="PTHR34203">
    <property type="entry name" value="METHYLTRANSFERASE, FKBM FAMILY PROTEIN"/>
    <property type="match status" value="1"/>
</dbReference>
<name>B1IJX9_CLOBK</name>
<dbReference type="Proteomes" id="UP000008541">
    <property type="component" value="Chromosome"/>
</dbReference>
<dbReference type="RefSeq" id="WP_015957608.1">
    <property type="nucleotide sequence ID" value="NC_010516.1"/>
</dbReference>
<keyword evidence="2" id="KW-0489">Methyltransferase</keyword>
<dbReference type="KEGG" id="cbb:CLD_3206"/>
<organism evidence="2 3">
    <name type="scientific">Clostridium botulinum (strain Okra / Type B1)</name>
    <dbReference type="NCBI Taxonomy" id="498213"/>
    <lineage>
        <taxon>Bacteria</taxon>
        <taxon>Bacillati</taxon>
        <taxon>Bacillota</taxon>
        <taxon>Clostridia</taxon>
        <taxon>Eubacteriales</taxon>
        <taxon>Clostridiaceae</taxon>
        <taxon>Clostridium</taxon>
    </lineage>
</organism>
<dbReference type="SUPFAM" id="SSF53335">
    <property type="entry name" value="S-adenosyl-L-methionine-dependent methyltransferases"/>
    <property type="match status" value="1"/>
</dbReference>
<proteinExistence type="predicted"/>
<evidence type="ECO:0000313" key="3">
    <source>
        <dbReference type="Proteomes" id="UP000008541"/>
    </source>
</evidence>
<dbReference type="InterPro" id="IPR029063">
    <property type="entry name" value="SAM-dependent_MTases_sf"/>
</dbReference>
<dbReference type="AlphaFoldDB" id="B1IJX9"/>
<dbReference type="EMBL" id="CP000939">
    <property type="protein sequence ID" value="ACA44266.1"/>
    <property type="molecule type" value="Genomic_DNA"/>
</dbReference>
<dbReference type="GO" id="GO:0032259">
    <property type="term" value="P:methylation"/>
    <property type="evidence" value="ECO:0007669"/>
    <property type="project" value="UniProtKB-KW"/>
</dbReference>
<keyword evidence="2" id="KW-0808">Transferase</keyword>
<dbReference type="InterPro" id="IPR052514">
    <property type="entry name" value="SAM-dependent_MTase"/>
</dbReference>
<sequence>MSSRENNLLSRLGRRLNKNIYHLFWEDIDIPHKVAIIGEDDLINKITKICNQTKVIVEYEHKYNPDDDLQDLFLKMDKDTIIVILGSFYSHIYIELKDKGFKNIYCFSREEVEYANNYFDLLEYGGKISEVYNFLEDDISKKVLENILMARIYDDLSFIDEIQDKKLENEYFDKSIIKLSSNESFVDAGAYDGDTLYKFIQNTNMNFDRVFLFEPDKNNFKLLDNQISNKLLVSKIDDSVETVELGNIVDQINLYNLGVYDKSSVLSFNGNLLKASHVTGNLDMNLKDHNYYKDIIEVVKLDDFLENKNITYIKMDIEGSEYEAVKGASNIISKYKPKLAICIYHTENHLWDIPILIKKLNPNYKIYMRHYNSNLWDTICYAVM</sequence>
<reference evidence="2 3" key="1">
    <citation type="journal article" date="2007" name="PLoS ONE">
        <title>Analysis of the neurotoxin complex genes in Clostridium botulinum A1-A4 and B1 strains: BoNT/A3, /Ba4 and /B1 clusters are located within plasmids.</title>
        <authorList>
            <person name="Smith T.J."/>
            <person name="Hill K.K."/>
            <person name="Foley B.T."/>
            <person name="Detter J.C."/>
            <person name="Munk A.C."/>
            <person name="Bruce D.C."/>
            <person name="Doggett N.A."/>
            <person name="Smith L.A."/>
            <person name="Marks J.D."/>
            <person name="Xie G."/>
            <person name="Brettin T.S."/>
        </authorList>
    </citation>
    <scope>NUCLEOTIDE SEQUENCE [LARGE SCALE GENOMIC DNA]</scope>
    <source>
        <strain evidence="3">Okra / Type B1</strain>
    </source>
</reference>
<dbReference type="Pfam" id="PF05050">
    <property type="entry name" value="Methyltransf_21"/>
    <property type="match status" value="1"/>
</dbReference>
<feature type="domain" description="Methyltransferase FkbM" evidence="1">
    <location>
        <begin position="187"/>
        <end position="348"/>
    </location>
</feature>
<evidence type="ECO:0000313" key="2">
    <source>
        <dbReference type="EMBL" id="ACA44266.1"/>
    </source>
</evidence>
<dbReference type="Gene3D" id="3.40.50.150">
    <property type="entry name" value="Vaccinia Virus protein VP39"/>
    <property type="match status" value="1"/>
</dbReference>